<keyword evidence="2" id="KW-0812">Transmembrane</keyword>
<dbReference type="EMBL" id="LN714485">
    <property type="protein sequence ID" value="CEL68936.1"/>
    <property type="molecule type" value="Genomic_DNA"/>
</dbReference>
<gene>
    <name evidence="3" type="ORF">BN1204_046655</name>
</gene>
<feature type="region of interest" description="Disordered" evidence="1">
    <location>
        <begin position="216"/>
        <end position="282"/>
    </location>
</feature>
<protein>
    <recommendedName>
        <fullName evidence="4">Transmembrane protein</fullName>
    </recommendedName>
</protein>
<feature type="compositionally biased region" description="Polar residues" evidence="1">
    <location>
        <begin position="216"/>
        <end position="233"/>
    </location>
</feature>
<reference evidence="3" key="1">
    <citation type="journal article" date="2015" name="PLoS ONE">
        <title>Comprehensive Evaluation of Toxoplasma gondii VEG and Neospora caninum LIV Genomes with Tachyzoite Stage Transcriptome and Proteome Defines Novel Transcript Features.</title>
        <authorList>
            <person name="Ramaprasad A."/>
            <person name="Mourier T."/>
            <person name="Naeem R."/>
            <person name="Malas T.B."/>
            <person name="Moussa E."/>
            <person name="Panigrahi A."/>
            <person name="Vermont S.J."/>
            <person name="Otto T.D."/>
            <person name="Wastling J."/>
            <person name="Pain A."/>
        </authorList>
    </citation>
    <scope>NUCLEOTIDE SEQUENCE</scope>
    <source>
        <strain evidence="3">Liverpool</strain>
    </source>
</reference>
<evidence type="ECO:0000256" key="1">
    <source>
        <dbReference type="SAM" id="MobiDB-lite"/>
    </source>
</evidence>
<evidence type="ECO:0008006" key="4">
    <source>
        <dbReference type="Google" id="ProtNLM"/>
    </source>
</evidence>
<evidence type="ECO:0000313" key="3">
    <source>
        <dbReference type="EMBL" id="CEL68936.1"/>
    </source>
</evidence>
<name>A0A0F7UIT1_NEOCL</name>
<sequence length="282" mass="30963">MTTMCQQQLRSIEMLSWAVTPQHGGDRLERLRGLGASYHAPFPRAGLRLFSNDSFAVRKGYASWSAPRATVRRFKTTRKIFFDSVVCFAVVFSLYACMCFCAEESESTRDALPTSRFRLEPASPRDAQNPPPRKEPADLGAMSPRLVALMNSPTLSEEEEDSVYDKIRKQVALSRPRGTPFMSVPPKLAIGSISSSVFQDDWEGGRFRPGMVRPTISSRDIATQSTPVGSGSPTGLRLGSARPFSTAHHGATERRRPSSYPGAESSSKTQDPAASRSGPAEW</sequence>
<keyword evidence="2" id="KW-0472">Membrane</keyword>
<accession>A0A0F7UIT1</accession>
<dbReference type="AlphaFoldDB" id="A0A0F7UIT1"/>
<proteinExistence type="predicted"/>
<feature type="region of interest" description="Disordered" evidence="1">
    <location>
        <begin position="112"/>
        <end position="143"/>
    </location>
</feature>
<feature type="transmembrane region" description="Helical" evidence="2">
    <location>
        <begin position="80"/>
        <end position="96"/>
    </location>
</feature>
<evidence type="ECO:0000256" key="2">
    <source>
        <dbReference type="SAM" id="Phobius"/>
    </source>
</evidence>
<keyword evidence="2" id="KW-1133">Transmembrane helix</keyword>
<organism evidence="3">
    <name type="scientific">Neospora caninum (strain Liverpool)</name>
    <dbReference type="NCBI Taxonomy" id="572307"/>
    <lineage>
        <taxon>Eukaryota</taxon>
        <taxon>Sar</taxon>
        <taxon>Alveolata</taxon>
        <taxon>Apicomplexa</taxon>
        <taxon>Conoidasida</taxon>
        <taxon>Coccidia</taxon>
        <taxon>Eucoccidiorida</taxon>
        <taxon>Eimeriorina</taxon>
        <taxon>Sarcocystidae</taxon>
        <taxon>Neospora</taxon>
    </lineage>
</organism>